<gene>
    <name evidence="3" type="ORF">CBR_g52268</name>
</gene>
<reference evidence="3 4" key="1">
    <citation type="journal article" date="2018" name="Cell">
        <title>The Chara Genome: Secondary Complexity and Implications for Plant Terrestrialization.</title>
        <authorList>
            <person name="Nishiyama T."/>
            <person name="Sakayama H."/>
            <person name="Vries J.D."/>
            <person name="Buschmann H."/>
            <person name="Saint-Marcoux D."/>
            <person name="Ullrich K.K."/>
            <person name="Haas F.B."/>
            <person name="Vanderstraeten L."/>
            <person name="Becker D."/>
            <person name="Lang D."/>
            <person name="Vosolsobe S."/>
            <person name="Rombauts S."/>
            <person name="Wilhelmsson P.K.I."/>
            <person name="Janitza P."/>
            <person name="Kern R."/>
            <person name="Heyl A."/>
            <person name="Rumpler F."/>
            <person name="Villalobos L.I.A.C."/>
            <person name="Clay J.M."/>
            <person name="Skokan R."/>
            <person name="Toyoda A."/>
            <person name="Suzuki Y."/>
            <person name="Kagoshima H."/>
            <person name="Schijlen E."/>
            <person name="Tajeshwar N."/>
            <person name="Catarino B."/>
            <person name="Hetherington A.J."/>
            <person name="Saltykova A."/>
            <person name="Bonnot C."/>
            <person name="Breuninger H."/>
            <person name="Symeonidi A."/>
            <person name="Radhakrishnan G.V."/>
            <person name="Van Nieuwerburgh F."/>
            <person name="Deforce D."/>
            <person name="Chang C."/>
            <person name="Karol K.G."/>
            <person name="Hedrich R."/>
            <person name="Ulvskov P."/>
            <person name="Glockner G."/>
            <person name="Delwiche C.F."/>
            <person name="Petrasek J."/>
            <person name="Van de Peer Y."/>
            <person name="Friml J."/>
            <person name="Beilby M."/>
            <person name="Dolan L."/>
            <person name="Kohara Y."/>
            <person name="Sugano S."/>
            <person name="Fujiyama A."/>
            <person name="Delaux P.-M."/>
            <person name="Quint M."/>
            <person name="TheiBen G."/>
            <person name="Hagemann M."/>
            <person name="Harholt J."/>
            <person name="Dunand C."/>
            <person name="Zachgo S."/>
            <person name="Langdale J."/>
            <person name="Maumus F."/>
            <person name="Straeten D.V.D."/>
            <person name="Gould S.B."/>
            <person name="Rensing S.A."/>
        </authorList>
    </citation>
    <scope>NUCLEOTIDE SEQUENCE [LARGE SCALE GENOMIC DNA]</scope>
    <source>
        <strain evidence="3 4">S276</strain>
    </source>
</reference>
<dbReference type="AlphaFoldDB" id="A0A388M9X9"/>
<sequence length="501" mass="57374">MARPAPRAMFRMWQEREDPTIRVEEIVGESEEITQRLKAGTIKDELIVVESDDEGQEGERESAITILEKMEDLLGKVERHQQKLKSLCDETREWEANLPGVFLYDSGPEPPLGQQGYPRVATVGDDPRSGMTYRPPTSHGRVPQTARTRSQNKAETIQEPGQAPSQAPPRKEPELGRRKEVVEVPEEDEEDEDEEDERLRQEEDRRAELRAKKRGTQEEAEPSLPDSVPKKKKYAVWLEEGFDVERMVDRLLEGHNDLMNLKDILASAPRLRDGLKGRLSQTLVPNVHLSTILPREVEWTEAGRRMDWKCVACGQVDFVVKDQKCIGMVDTGAYRAYAFNDDQRGRLDVDKIPMIRIHTVPQEPWNLRGARYPNPDEEKMVVDYLDGKMRTNVADYSSGPYSYPWFCFIKPNRTLRWVQDLQRLNVVTVRDAGGLPNVNALSESCAGRPIILLIDLYSGYDQFPVYPPDRPVTAMHTPRGLIHMNLALKAGRMHWQWCKGI</sequence>
<comment type="caution">
    <text evidence="3">The sequence shown here is derived from an EMBL/GenBank/DDBJ whole genome shotgun (WGS) entry which is preliminary data.</text>
</comment>
<protein>
    <recommendedName>
        <fullName evidence="5">Reverse transcriptase domain-containing protein</fullName>
    </recommendedName>
</protein>
<dbReference type="Gene3D" id="3.30.70.270">
    <property type="match status" value="1"/>
</dbReference>
<dbReference type="Proteomes" id="UP000265515">
    <property type="component" value="Unassembled WGS sequence"/>
</dbReference>
<feature type="compositionally biased region" description="Acidic residues" evidence="2">
    <location>
        <begin position="183"/>
        <end position="196"/>
    </location>
</feature>
<keyword evidence="4" id="KW-1185">Reference proteome</keyword>
<dbReference type="SUPFAM" id="SSF56672">
    <property type="entry name" value="DNA/RNA polymerases"/>
    <property type="match status" value="1"/>
</dbReference>
<proteinExistence type="predicted"/>
<feature type="compositionally biased region" description="Polar residues" evidence="2">
    <location>
        <begin position="145"/>
        <end position="155"/>
    </location>
</feature>
<organism evidence="3 4">
    <name type="scientific">Chara braunii</name>
    <name type="common">Braun's stonewort</name>
    <dbReference type="NCBI Taxonomy" id="69332"/>
    <lineage>
        <taxon>Eukaryota</taxon>
        <taxon>Viridiplantae</taxon>
        <taxon>Streptophyta</taxon>
        <taxon>Charophyceae</taxon>
        <taxon>Charales</taxon>
        <taxon>Characeae</taxon>
        <taxon>Chara</taxon>
    </lineage>
</organism>
<keyword evidence="1" id="KW-0175">Coiled coil</keyword>
<dbReference type="EMBL" id="BFEA01000900">
    <property type="protein sequence ID" value="GBG91381.1"/>
    <property type="molecule type" value="Genomic_DNA"/>
</dbReference>
<feature type="compositionally biased region" description="Basic and acidic residues" evidence="2">
    <location>
        <begin position="197"/>
        <end position="210"/>
    </location>
</feature>
<dbReference type="OrthoDB" id="1928766at2759"/>
<feature type="coiled-coil region" evidence="1">
    <location>
        <begin position="70"/>
        <end position="97"/>
    </location>
</feature>
<evidence type="ECO:0000313" key="3">
    <source>
        <dbReference type="EMBL" id="GBG91381.1"/>
    </source>
</evidence>
<evidence type="ECO:0000256" key="2">
    <source>
        <dbReference type="SAM" id="MobiDB-lite"/>
    </source>
</evidence>
<feature type="compositionally biased region" description="Basic and acidic residues" evidence="2">
    <location>
        <begin position="169"/>
        <end position="182"/>
    </location>
</feature>
<dbReference type="Gramene" id="GBG91381">
    <property type="protein sequence ID" value="GBG91381"/>
    <property type="gene ID" value="CBR_g52268"/>
</dbReference>
<dbReference type="Gene3D" id="3.10.10.10">
    <property type="entry name" value="HIV Type 1 Reverse Transcriptase, subunit A, domain 1"/>
    <property type="match status" value="1"/>
</dbReference>
<feature type="region of interest" description="Disordered" evidence="2">
    <location>
        <begin position="101"/>
        <end position="230"/>
    </location>
</feature>
<evidence type="ECO:0008006" key="5">
    <source>
        <dbReference type="Google" id="ProtNLM"/>
    </source>
</evidence>
<accession>A0A388M9X9</accession>
<name>A0A388M9X9_CHABU</name>
<dbReference type="InterPro" id="IPR043502">
    <property type="entry name" value="DNA/RNA_pol_sf"/>
</dbReference>
<evidence type="ECO:0000313" key="4">
    <source>
        <dbReference type="Proteomes" id="UP000265515"/>
    </source>
</evidence>
<dbReference type="InterPro" id="IPR043128">
    <property type="entry name" value="Rev_trsase/Diguanyl_cyclase"/>
</dbReference>
<evidence type="ECO:0000256" key="1">
    <source>
        <dbReference type="SAM" id="Coils"/>
    </source>
</evidence>